<dbReference type="SUPFAM" id="SSF160631">
    <property type="entry name" value="SMI1/KNR4-like"/>
    <property type="match status" value="1"/>
</dbReference>
<dbReference type="EMBL" id="JARUJP010000009">
    <property type="protein sequence ID" value="MDW8801450.1"/>
    <property type="molecule type" value="Genomic_DNA"/>
</dbReference>
<dbReference type="Gene3D" id="3.40.1580.10">
    <property type="entry name" value="SMI1/KNR4-like"/>
    <property type="match status" value="1"/>
</dbReference>
<dbReference type="SMART" id="SM00860">
    <property type="entry name" value="SMI1_KNR4"/>
    <property type="match status" value="1"/>
</dbReference>
<feature type="domain" description="Knr4/Smi1-like" evidence="1">
    <location>
        <begin position="34"/>
        <end position="158"/>
    </location>
</feature>
<dbReference type="InterPro" id="IPR018958">
    <property type="entry name" value="Knr4/Smi1-like_dom"/>
</dbReference>
<sequence>MNWKDKIKKLIVIKKELIKLDTEGLWDFYEPEDAGSEKELGAVEEYLKYELDKEYKDFLRCANGWKSIFQSIDLFGTNELIASKEIYDTDMLMTTLSPEGAFQAAGLSENELLPIAANKDTTDLFVITKKYSNNPGMVIWFAGYEIERYDSFQKFFSAINKYNELQLVNLKQSL</sequence>
<proteinExistence type="predicted"/>
<evidence type="ECO:0000313" key="3">
    <source>
        <dbReference type="Proteomes" id="UP001281656"/>
    </source>
</evidence>
<protein>
    <submittedName>
        <fullName evidence="2">SMI1/KNR4 family protein</fullName>
    </submittedName>
</protein>
<reference evidence="2 3" key="1">
    <citation type="submission" date="2023-04" db="EMBL/GenBank/DDBJ databases">
        <title>Clostridium tannerae sp. nov., isolated from the fecal material of an alpaca.</title>
        <authorList>
            <person name="Miller S."/>
            <person name="Hendry M."/>
            <person name="King J."/>
            <person name="Sankaranarayanan K."/>
            <person name="Lawson P.A."/>
        </authorList>
    </citation>
    <scope>NUCLEOTIDE SEQUENCE [LARGE SCALE GENOMIC DNA]</scope>
    <source>
        <strain evidence="2 3">A1-XYC3</strain>
    </source>
</reference>
<comment type="caution">
    <text evidence="2">The sequence shown here is derived from an EMBL/GenBank/DDBJ whole genome shotgun (WGS) entry which is preliminary data.</text>
</comment>
<evidence type="ECO:0000259" key="1">
    <source>
        <dbReference type="SMART" id="SM00860"/>
    </source>
</evidence>
<evidence type="ECO:0000313" key="2">
    <source>
        <dbReference type="EMBL" id="MDW8801450.1"/>
    </source>
</evidence>
<gene>
    <name evidence="2" type="ORF">P8V03_09815</name>
</gene>
<accession>A0ABU4JTH7</accession>
<dbReference type="Pfam" id="PF09346">
    <property type="entry name" value="SMI1_KNR4"/>
    <property type="match status" value="1"/>
</dbReference>
<dbReference type="RefSeq" id="WP_318798030.1">
    <property type="nucleotide sequence ID" value="NZ_JARUJP010000009.1"/>
</dbReference>
<name>A0ABU4JTH7_9CLOT</name>
<dbReference type="Proteomes" id="UP001281656">
    <property type="component" value="Unassembled WGS sequence"/>
</dbReference>
<organism evidence="2 3">
    <name type="scientific">Clostridium tanneri</name>
    <dbReference type="NCBI Taxonomy" id="3037988"/>
    <lineage>
        <taxon>Bacteria</taxon>
        <taxon>Bacillati</taxon>
        <taxon>Bacillota</taxon>
        <taxon>Clostridia</taxon>
        <taxon>Eubacteriales</taxon>
        <taxon>Clostridiaceae</taxon>
        <taxon>Clostridium</taxon>
    </lineage>
</organism>
<keyword evidence="3" id="KW-1185">Reference proteome</keyword>
<dbReference type="InterPro" id="IPR037883">
    <property type="entry name" value="Knr4/Smi1-like_sf"/>
</dbReference>